<gene>
    <name evidence="1" type="ORF">CEXT_199641</name>
</gene>
<proteinExistence type="predicted"/>
<sequence>MEGKCKIRFLVEQLQLKVYERCSFNDKKFPISSKGDITENLVDLLADVIWTRMVVDGILWAKYVTQFSSAKHLSQGFYGRYILYACYKINNTTHGIYERFINVCTTVFCISFLFKDKFNNFLQYTPYILTTFLEWGFEGIFKKRGGFKTFENYLEKKEYKKKCHELKNIMQTQYDHSTIGTLTMFTFIEKYRTQLNFSPDTITFEEVEKNEVCSFLADEALKLAEEDGVSQSPSAKLSGFKKQTPSDAEKFAIQNSAGETRNLLSCNGGYKYNLEVLPDSKPATLPSIEIKSKKLFSFCMNATIDTEGIINQCSDKLKGRVMFYRR</sequence>
<dbReference type="EMBL" id="BPLR01017845">
    <property type="protein sequence ID" value="GIY94940.1"/>
    <property type="molecule type" value="Genomic_DNA"/>
</dbReference>
<reference evidence="1 2" key="1">
    <citation type="submission" date="2021-06" db="EMBL/GenBank/DDBJ databases">
        <title>Caerostris extrusa draft genome.</title>
        <authorList>
            <person name="Kono N."/>
            <person name="Arakawa K."/>
        </authorList>
    </citation>
    <scope>NUCLEOTIDE SEQUENCE [LARGE SCALE GENOMIC DNA]</scope>
</reference>
<comment type="caution">
    <text evidence="1">The sequence shown here is derived from an EMBL/GenBank/DDBJ whole genome shotgun (WGS) entry which is preliminary data.</text>
</comment>
<accession>A0AAV4XL50</accession>
<dbReference type="AlphaFoldDB" id="A0AAV4XL50"/>
<dbReference type="Proteomes" id="UP001054945">
    <property type="component" value="Unassembled WGS sequence"/>
</dbReference>
<evidence type="ECO:0008006" key="3">
    <source>
        <dbReference type="Google" id="ProtNLM"/>
    </source>
</evidence>
<protein>
    <recommendedName>
        <fullName evidence="3">LAGLIDADG homing endonuclease</fullName>
    </recommendedName>
</protein>
<evidence type="ECO:0000313" key="2">
    <source>
        <dbReference type="Proteomes" id="UP001054945"/>
    </source>
</evidence>
<evidence type="ECO:0000313" key="1">
    <source>
        <dbReference type="EMBL" id="GIY94940.1"/>
    </source>
</evidence>
<organism evidence="1 2">
    <name type="scientific">Caerostris extrusa</name>
    <name type="common">Bark spider</name>
    <name type="synonym">Caerostris bankana</name>
    <dbReference type="NCBI Taxonomy" id="172846"/>
    <lineage>
        <taxon>Eukaryota</taxon>
        <taxon>Metazoa</taxon>
        <taxon>Ecdysozoa</taxon>
        <taxon>Arthropoda</taxon>
        <taxon>Chelicerata</taxon>
        <taxon>Arachnida</taxon>
        <taxon>Araneae</taxon>
        <taxon>Araneomorphae</taxon>
        <taxon>Entelegynae</taxon>
        <taxon>Araneoidea</taxon>
        <taxon>Araneidae</taxon>
        <taxon>Caerostris</taxon>
    </lineage>
</organism>
<name>A0AAV4XL50_CAEEX</name>
<keyword evidence="2" id="KW-1185">Reference proteome</keyword>